<feature type="signal peptide" evidence="3">
    <location>
        <begin position="1"/>
        <end position="17"/>
    </location>
</feature>
<dbReference type="ExpressionAtlas" id="Q94268">
    <property type="expression patterns" value="baseline and differential"/>
</dbReference>
<sequence length="185" mass="19256">MRRLVLLLALCFSCSFAQYGLYGSGYNGYGGYGSGYGTGYGMGYGMGYPMNPYMNQVYGYGSNPMMSGGGGMYGAGGCMDLSPQCSVWASTGQCSTNPMMMRQTCAMSCGTCSTGVGALGSMGSYNPFGGYGGMGYPQAGLLDPLAQFIGRSIYETGILRQPTPSSSSKSIGILTKAKSEQLPSR</sequence>
<protein>
    <submittedName>
        <fullName evidence="5">ShKT domain-containing protein</fullName>
    </submittedName>
</protein>
<accession>Q94268</accession>
<evidence type="ECO:0000259" key="4">
    <source>
        <dbReference type="PROSITE" id="PS51670"/>
    </source>
</evidence>
<dbReference type="EMBL" id="BX284604">
    <property type="protein sequence ID" value="CCD72817.1"/>
    <property type="molecule type" value="Genomic_DNA"/>
</dbReference>
<dbReference type="InterPro" id="IPR003582">
    <property type="entry name" value="ShKT_dom"/>
</dbReference>
<gene>
    <name evidence="5" type="ORF">CELE_K09B3.1</name>
    <name evidence="5 7" type="ORF">K09B3.1</name>
</gene>
<organism evidence="5 6">
    <name type="scientific">Caenorhabditis elegans</name>
    <dbReference type="NCBI Taxonomy" id="6239"/>
    <lineage>
        <taxon>Eukaryota</taxon>
        <taxon>Metazoa</taxon>
        <taxon>Ecdysozoa</taxon>
        <taxon>Nematoda</taxon>
        <taxon>Chromadorea</taxon>
        <taxon>Rhabditida</taxon>
        <taxon>Rhabditina</taxon>
        <taxon>Rhabditomorpha</taxon>
        <taxon>Rhabditoidea</taxon>
        <taxon>Rhabditidae</taxon>
        <taxon>Peloderinae</taxon>
        <taxon>Caenorhabditis</taxon>
    </lineage>
</organism>
<evidence type="ECO:0000256" key="1">
    <source>
        <dbReference type="PROSITE-ProRule" id="PRU01005"/>
    </source>
</evidence>
<dbReference type="Pfam" id="PF01549">
    <property type="entry name" value="ShK"/>
    <property type="match status" value="1"/>
</dbReference>
<evidence type="ECO:0000313" key="5">
    <source>
        <dbReference type="EMBL" id="CCD72817.1"/>
    </source>
</evidence>
<dbReference type="PIR" id="T29702">
    <property type="entry name" value="T29702"/>
</dbReference>
<name>Q94268_CAEEL</name>
<dbReference type="Bgee" id="WBGene00019545">
    <property type="expression patterns" value="Expressed in pharyngeal muscle cell (C elegans) and 3 other cell types or tissues"/>
</dbReference>
<keyword evidence="6" id="KW-1185">Reference proteome</keyword>
<dbReference type="GeneID" id="187188"/>
<dbReference type="SMART" id="SM00254">
    <property type="entry name" value="ShKT"/>
    <property type="match status" value="1"/>
</dbReference>
<dbReference type="AGR" id="WB:WBGene00019545"/>
<proteinExistence type="predicted"/>
<feature type="domain" description="ShKT" evidence="4">
    <location>
        <begin position="78"/>
        <end position="112"/>
    </location>
</feature>
<evidence type="ECO:0000256" key="2">
    <source>
        <dbReference type="SAM" id="MobiDB-lite"/>
    </source>
</evidence>
<dbReference type="AlphaFoldDB" id="Q94268"/>
<dbReference type="WormBase" id="K09B3.1a">
    <property type="protein sequence ID" value="CE31560"/>
    <property type="gene ID" value="WBGene00019545"/>
</dbReference>
<dbReference type="OrthoDB" id="5868945at2759"/>
<dbReference type="Proteomes" id="UP000001940">
    <property type="component" value="Chromosome IV"/>
</dbReference>
<evidence type="ECO:0000313" key="6">
    <source>
        <dbReference type="Proteomes" id="UP000001940"/>
    </source>
</evidence>
<feature type="region of interest" description="Disordered" evidence="2">
    <location>
        <begin position="160"/>
        <end position="185"/>
    </location>
</feature>
<dbReference type="UCSC" id="K09B3.1">
    <property type="organism name" value="c. elegans"/>
</dbReference>
<dbReference type="PROSITE" id="PS51670">
    <property type="entry name" value="SHKT"/>
    <property type="match status" value="1"/>
</dbReference>
<comment type="caution">
    <text evidence="1">Lacks conserved residue(s) required for the propagation of feature annotation.</text>
</comment>
<reference evidence="5 6" key="1">
    <citation type="journal article" date="1998" name="Science">
        <title>Genome sequence of the nematode C. elegans: a platform for investigating biology.</title>
        <authorList>
            <consortium name="The C. elegans sequencing consortium"/>
            <person name="Sulson J.E."/>
            <person name="Waterston R."/>
        </authorList>
    </citation>
    <scope>NUCLEOTIDE SEQUENCE [LARGE SCALE GENOMIC DNA]</scope>
    <source>
        <strain evidence="5 6">Bristol N2</strain>
    </source>
</reference>
<feature type="chain" id="PRO_5004322001" evidence="3">
    <location>
        <begin position="18"/>
        <end position="185"/>
    </location>
</feature>
<feature type="disulfide bond" evidence="1">
    <location>
        <begin position="78"/>
        <end position="112"/>
    </location>
</feature>
<dbReference type="CTD" id="187188"/>
<dbReference type="SMR" id="Q94268"/>
<evidence type="ECO:0000256" key="3">
    <source>
        <dbReference type="SAM" id="SignalP"/>
    </source>
</evidence>
<keyword evidence="1" id="KW-1015">Disulfide bond</keyword>
<dbReference type="RefSeq" id="NP_500415.2">
    <property type="nucleotide sequence ID" value="NM_068014.4"/>
</dbReference>
<keyword evidence="3" id="KW-0732">Signal</keyword>
<evidence type="ECO:0000313" key="7">
    <source>
        <dbReference type="WormBase" id="K09B3.1a"/>
    </source>
</evidence>